<protein>
    <submittedName>
        <fullName evidence="2">Uncharacterized protein</fullName>
    </submittedName>
</protein>
<dbReference type="RefSeq" id="WP_102724279.1">
    <property type="nucleotide sequence ID" value="NZ_PNHG01000013.1"/>
</dbReference>
<evidence type="ECO:0000313" key="3">
    <source>
        <dbReference type="Proteomes" id="UP000235836"/>
    </source>
</evidence>
<feature type="transmembrane region" description="Helical" evidence="1">
    <location>
        <begin position="313"/>
        <end position="331"/>
    </location>
</feature>
<dbReference type="AlphaFoldDB" id="A0A2N6T3L3"/>
<keyword evidence="1" id="KW-1133">Transmembrane helix</keyword>
<feature type="transmembrane region" description="Helical" evidence="1">
    <location>
        <begin position="128"/>
        <end position="146"/>
    </location>
</feature>
<sequence length="479" mass="50877">MRELRAECIRAKGSVLWWLAGSGLVLGLVLSGMSLAGVVEDASDMLNWQALLVTGMLAPIAALYAGLVEQREKQSRSGGTLWRPASQHATRAARLVVVWVALGLFFLLDFGATWALAALFGLEHAARVLLIGVFTWVGSLGVAGVAAAVSRRYGLIVALAGSLIWQFLGYFAEHDWWWLSPGAWPMRLVLPTMGLHFNATPLEADSPLRYESPWPAFALCVLLAVVGVACAVIVPARSTPLRLRRRTVHAVTAPVADNPAIPAVNRPAAAPHLAALRGIHRAALNPAVIGCVVLSVLVMLLALRYDPSVRTGLFTYAILPVGAGLLPVLVWPQLRPAWSLMQIEHARVRAALLGWLLIVVALVALVATVTCGAMPIDAARRLLLAAVIGGAVAFLSLATTVRWGVGWALALTLAVTIFSATIGGDVLAESALWIIAPTAWPETATTLTRFAIASVLSAAFFAGSVALAHRWLRGSHVRG</sequence>
<name>A0A2N6T3L3_9CORY</name>
<reference evidence="2 3" key="1">
    <citation type="submission" date="2017-09" db="EMBL/GenBank/DDBJ databases">
        <title>Bacterial strain isolated from the female urinary microbiota.</title>
        <authorList>
            <person name="Thomas-White K."/>
            <person name="Kumar N."/>
            <person name="Forster S."/>
            <person name="Putonti C."/>
            <person name="Lawley T."/>
            <person name="Wolfe A.J."/>
        </authorList>
    </citation>
    <scope>NUCLEOTIDE SEQUENCE [LARGE SCALE GENOMIC DNA]</scope>
    <source>
        <strain evidence="2 3">UMB0792</strain>
    </source>
</reference>
<keyword evidence="1" id="KW-0472">Membrane</keyword>
<feature type="transmembrane region" description="Helical" evidence="1">
    <location>
        <begin position="447"/>
        <end position="468"/>
    </location>
</feature>
<keyword evidence="1" id="KW-0812">Transmembrane</keyword>
<feature type="transmembrane region" description="Helical" evidence="1">
    <location>
        <begin position="352"/>
        <end position="376"/>
    </location>
</feature>
<feature type="transmembrane region" description="Helical" evidence="1">
    <location>
        <begin position="282"/>
        <end position="301"/>
    </location>
</feature>
<comment type="caution">
    <text evidence="2">The sequence shown here is derived from an EMBL/GenBank/DDBJ whole genome shotgun (WGS) entry which is preliminary data.</text>
</comment>
<evidence type="ECO:0000256" key="1">
    <source>
        <dbReference type="SAM" id="Phobius"/>
    </source>
</evidence>
<feature type="transmembrane region" description="Helical" evidence="1">
    <location>
        <begin position="153"/>
        <end position="172"/>
    </location>
</feature>
<evidence type="ECO:0000313" key="2">
    <source>
        <dbReference type="EMBL" id="PMC63938.1"/>
    </source>
</evidence>
<feature type="transmembrane region" description="Helical" evidence="1">
    <location>
        <begin position="216"/>
        <end position="236"/>
    </location>
</feature>
<gene>
    <name evidence="2" type="ORF">CJ203_08630</name>
</gene>
<feature type="transmembrane region" description="Helical" evidence="1">
    <location>
        <begin position="382"/>
        <end position="401"/>
    </location>
</feature>
<feature type="transmembrane region" description="Helical" evidence="1">
    <location>
        <begin position="15"/>
        <end position="36"/>
    </location>
</feature>
<organism evidence="2 3">
    <name type="scientific">Corynebacterium tuscaniense</name>
    <dbReference type="NCBI Taxonomy" id="302449"/>
    <lineage>
        <taxon>Bacteria</taxon>
        <taxon>Bacillati</taxon>
        <taxon>Actinomycetota</taxon>
        <taxon>Actinomycetes</taxon>
        <taxon>Mycobacteriales</taxon>
        <taxon>Corynebacteriaceae</taxon>
        <taxon>Corynebacterium</taxon>
    </lineage>
</organism>
<feature type="transmembrane region" description="Helical" evidence="1">
    <location>
        <begin position="48"/>
        <end position="67"/>
    </location>
</feature>
<dbReference type="Proteomes" id="UP000235836">
    <property type="component" value="Unassembled WGS sequence"/>
</dbReference>
<feature type="transmembrane region" description="Helical" evidence="1">
    <location>
        <begin position="408"/>
        <end position="435"/>
    </location>
</feature>
<keyword evidence="3" id="KW-1185">Reference proteome</keyword>
<accession>A0A2N6T3L3</accession>
<feature type="transmembrane region" description="Helical" evidence="1">
    <location>
        <begin position="96"/>
        <end position="122"/>
    </location>
</feature>
<dbReference type="EMBL" id="PNHG01000013">
    <property type="protein sequence ID" value="PMC63938.1"/>
    <property type="molecule type" value="Genomic_DNA"/>
</dbReference>
<proteinExistence type="predicted"/>